<keyword evidence="3" id="KW-1185">Reference proteome</keyword>
<dbReference type="Pfam" id="PF05751">
    <property type="entry name" value="FixH"/>
    <property type="match status" value="1"/>
</dbReference>
<gene>
    <name evidence="2" type="ORF">Pan241w_29690</name>
</gene>
<accession>A0A517RG71</accession>
<dbReference type="AlphaFoldDB" id="A0A517RG71"/>
<dbReference type="InterPro" id="IPR008620">
    <property type="entry name" value="FixH"/>
</dbReference>
<keyword evidence="1" id="KW-0812">Transmembrane</keyword>
<feature type="transmembrane region" description="Helical" evidence="1">
    <location>
        <begin position="20"/>
        <end position="45"/>
    </location>
</feature>
<keyword evidence="1" id="KW-1133">Transmembrane helix</keyword>
<dbReference type="Proteomes" id="UP000317171">
    <property type="component" value="Chromosome"/>
</dbReference>
<keyword evidence="1" id="KW-0472">Membrane</keyword>
<reference evidence="2 3" key="1">
    <citation type="submission" date="2019-02" db="EMBL/GenBank/DDBJ databases">
        <title>Deep-cultivation of Planctomycetes and their phenomic and genomic characterization uncovers novel biology.</title>
        <authorList>
            <person name="Wiegand S."/>
            <person name="Jogler M."/>
            <person name="Boedeker C."/>
            <person name="Pinto D."/>
            <person name="Vollmers J."/>
            <person name="Rivas-Marin E."/>
            <person name="Kohn T."/>
            <person name="Peeters S.H."/>
            <person name="Heuer A."/>
            <person name="Rast P."/>
            <person name="Oberbeckmann S."/>
            <person name="Bunk B."/>
            <person name="Jeske O."/>
            <person name="Meyerdierks A."/>
            <person name="Storesund J.E."/>
            <person name="Kallscheuer N."/>
            <person name="Luecker S."/>
            <person name="Lage O.M."/>
            <person name="Pohl T."/>
            <person name="Merkel B.J."/>
            <person name="Hornburger P."/>
            <person name="Mueller R.-W."/>
            <person name="Bruemmer F."/>
            <person name="Labrenz M."/>
            <person name="Spormann A.M."/>
            <person name="Op den Camp H."/>
            <person name="Overmann J."/>
            <person name="Amann R."/>
            <person name="Jetten M.S.M."/>
            <person name="Mascher T."/>
            <person name="Medema M.H."/>
            <person name="Devos D.P."/>
            <person name="Kaster A.-K."/>
            <person name="Ovreas L."/>
            <person name="Rohde M."/>
            <person name="Galperin M.Y."/>
            <person name="Jogler C."/>
        </authorList>
    </citation>
    <scope>NUCLEOTIDE SEQUENCE [LARGE SCALE GENOMIC DNA]</scope>
    <source>
        <strain evidence="2 3">Pan241w</strain>
    </source>
</reference>
<organism evidence="2 3">
    <name type="scientific">Gimesia alba</name>
    <dbReference type="NCBI Taxonomy" id="2527973"/>
    <lineage>
        <taxon>Bacteria</taxon>
        <taxon>Pseudomonadati</taxon>
        <taxon>Planctomycetota</taxon>
        <taxon>Planctomycetia</taxon>
        <taxon>Planctomycetales</taxon>
        <taxon>Planctomycetaceae</taxon>
        <taxon>Gimesia</taxon>
    </lineage>
</organism>
<dbReference type="OrthoDB" id="288113at2"/>
<proteinExistence type="predicted"/>
<dbReference type="RefSeq" id="WP_145216826.1">
    <property type="nucleotide sequence ID" value="NZ_CP036269.1"/>
</dbReference>
<dbReference type="EMBL" id="CP036269">
    <property type="protein sequence ID" value="QDT42874.1"/>
    <property type="molecule type" value="Genomic_DNA"/>
</dbReference>
<name>A0A517RG71_9PLAN</name>
<protein>
    <submittedName>
        <fullName evidence="2">FixH</fullName>
    </submittedName>
</protein>
<sequence>MSVAGTITTDAEQSAETLARWTWCGVIFSFLGLQILLSSVAVFLATSDPSNVIVEGYYEQAISWDKQRQTQAESDALGWKSVVTLEAAPDMLQKPKLELSLLNQADSPVENSQVEGLLFHHARAGDVFKIHFKETSPGHYAALVPINKPGLWELSIAASGSEGTFQEKKQFLLKPSGELKNLQAQH</sequence>
<evidence type="ECO:0000256" key="1">
    <source>
        <dbReference type="SAM" id="Phobius"/>
    </source>
</evidence>
<dbReference type="KEGG" id="gaz:Pan241w_29690"/>
<evidence type="ECO:0000313" key="3">
    <source>
        <dbReference type="Proteomes" id="UP000317171"/>
    </source>
</evidence>
<evidence type="ECO:0000313" key="2">
    <source>
        <dbReference type="EMBL" id="QDT42874.1"/>
    </source>
</evidence>